<dbReference type="AlphaFoldDB" id="A0A8D7AP13"/>
<sequence length="131" mass="14307">MARLLNLFLALLLCTSSGGKVNALHAGLAEPCSSSDIAVRQTRTGGTVEGKPEYEVLVTNTCECSQSRVLLRCYGLSSVEPVNRRAIRPVDEERCIVGGGRPLTRGAPIRFKYAWMTPQDFPVISTQIHCQ</sequence>
<proteinExistence type="predicted"/>
<feature type="signal peptide" evidence="2">
    <location>
        <begin position="1"/>
        <end position="18"/>
    </location>
</feature>
<dbReference type="InterPro" id="IPR040361">
    <property type="entry name" value="TPD1"/>
</dbReference>
<dbReference type="Pfam" id="PF24068">
    <property type="entry name" value="TPD1_C"/>
    <property type="match status" value="1"/>
</dbReference>
<dbReference type="PANTHER" id="PTHR33184">
    <property type="entry name" value="PROTEIN TAPETUM DETERMINANT 1-LIKE-RELATED"/>
    <property type="match status" value="1"/>
</dbReference>
<evidence type="ECO:0000256" key="2">
    <source>
        <dbReference type="SAM" id="SignalP"/>
    </source>
</evidence>
<dbReference type="PANTHER" id="PTHR33184:SF72">
    <property type="entry name" value="BETA-1,3-N-ACETYLGLUCOSAMINYLTRANSFERASE FAMILY PROTEIN"/>
    <property type="match status" value="1"/>
</dbReference>
<evidence type="ECO:0000256" key="1">
    <source>
        <dbReference type="ARBA" id="ARBA00022729"/>
    </source>
</evidence>
<evidence type="ECO:0000313" key="3">
    <source>
        <dbReference type="EMBL" id="CAG1850680.1"/>
    </source>
</evidence>
<protein>
    <submittedName>
        <fullName evidence="3">(wild Malaysian banana) hypothetical protein</fullName>
    </submittedName>
</protein>
<name>A0A8D7AP13_MUSAM</name>
<feature type="chain" id="PRO_5034672516" evidence="2">
    <location>
        <begin position="19"/>
        <end position="131"/>
    </location>
</feature>
<gene>
    <name evidence="3" type="ORF">GSMUA_198860.1</name>
</gene>
<accession>A0A8D7AP13</accession>
<keyword evidence="1 2" id="KW-0732">Signal</keyword>
<dbReference type="EMBL" id="HG996468">
    <property type="protein sequence ID" value="CAG1850680.1"/>
    <property type="molecule type" value="Genomic_DNA"/>
</dbReference>
<organism evidence="3">
    <name type="scientific">Musa acuminata subsp. malaccensis</name>
    <name type="common">Wild banana</name>
    <name type="synonym">Musa malaccensis</name>
    <dbReference type="NCBI Taxonomy" id="214687"/>
    <lineage>
        <taxon>Eukaryota</taxon>
        <taxon>Viridiplantae</taxon>
        <taxon>Streptophyta</taxon>
        <taxon>Embryophyta</taxon>
        <taxon>Tracheophyta</taxon>
        <taxon>Spermatophyta</taxon>
        <taxon>Magnoliopsida</taxon>
        <taxon>Liliopsida</taxon>
        <taxon>Zingiberales</taxon>
        <taxon>Musaceae</taxon>
        <taxon>Musa</taxon>
    </lineage>
</organism>
<reference evidence="3" key="1">
    <citation type="submission" date="2021-03" db="EMBL/GenBank/DDBJ databases">
        <authorList>
            <consortium name="Genoscope - CEA"/>
            <person name="William W."/>
        </authorList>
    </citation>
    <scope>NUCLEOTIDE SEQUENCE</scope>
    <source>
        <strain evidence="3">Doubled-haploid Pahang</strain>
    </source>
</reference>